<feature type="domain" description="FAD-dependent oxidoreductase 2 FAD-binding" evidence="6">
    <location>
        <begin position="11"/>
        <end position="42"/>
    </location>
</feature>
<proteinExistence type="inferred from homology"/>
<keyword evidence="3" id="KW-0274">FAD</keyword>
<dbReference type="InterPro" id="IPR036188">
    <property type="entry name" value="FAD/NAD-bd_sf"/>
</dbReference>
<dbReference type="CDD" id="cd13637">
    <property type="entry name" value="PBP2_Ca3427_like"/>
    <property type="match status" value="1"/>
</dbReference>
<evidence type="ECO:0000256" key="3">
    <source>
        <dbReference type="ARBA" id="ARBA00022827"/>
    </source>
</evidence>
<dbReference type="SUPFAM" id="SSF51905">
    <property type="entry name" value="FAD/NAD(P)-binding domain"/>
    <property type="match status" value="1"/>
</dbReference>
<dbReference type="Gene3D" id="3.50.50.60">
    <property type="entry name" value="FAD/NAD(P)-binding domain"/>
    <property type="match status" value="1"/>
</dbReference>
<protein>
    <submittedName>
        <fullName evidence="9">WGS project CABT00000000 data, contig 2.22</fullName>
    </submittedName>
</protein>
<comment type="caution">
    <text evidence="9">The sequence shown here is derived from an EMBL/GenBank/DDBJ whole genome shotgun (WGS) entry which is preliminary data.</text>
</comment>
<organism evidence="9 10">
    <name type="scientific">Sordaria macrospora (strain ATCC MYA-333 / DSM 997 / K(L3346) / K-hell)</name>
    <dbReference type="NCBI Taxonomy" id="771870"/>
    <lineage>
        <taxon>Eukaryota</taxon>
        <taxon>Fungi</taxon>
        <taxon>Dikarya</taxon>
        <taxon>Ascomycota</taxon>
        <taxon>Pezizomycotina</taxon>
        <taxon>Sordariomycetes</taxon>
        <taxon>Sordariomycetidae</taxon>
        <taxon>Sordariales</taxon>
        <taxon>Sordariaceae</taxon>
        <taxon>Sordaria</taxon>
    </lineage>
</organism>
<keyword evidence="5" id="KW-0503">Monooxygenase</keyword>
<gene>
    <name evidence="9" type="ORF">SMAC_05072</name>
</gene>
<evidence type="ECO:0000259" key="8">
    <source>
        <dbReference type="Pfam" id="PF22384"/>
    </source>
</evidence>
<dbReference type="EMBL" id="CABT02000022">
    <property type="protein sequence ID" value="CCC11860.1"/>
    <property type="molecule type" value="Genomic_DNA"/>
</dbReference>
<accession>F7W2K9</accession>
<evidence type="ECO:0000256" key="1">
    <source>
        <dbReference type="ARBA" id="ARBA00007992"/>
    </source>
</evidence>
<evidence type="ECO:0000256" key="5">
    <source>
        <dbReference type="ARBA" id="ARBA00023033"/>
    </source>
</evidence>
<keyword evidence="4" id="KW-0560">Oxidoreductase</keyword>
<dbReference type="PANTHER" id="PTHR13789">
    <property type="entry name" value="MONOOXYGENASE"/>
    <property type="match status" value="1"/>
</dbReference>
<dbReference type="STRING" id="771870.F7W2K9"/>
<dbReference type="Gene3D" id="3.40.190.10">
    <property type="entry name" value="Periplasmic binding protein-like II"/>
    <property type="match status" value="2"/>
</dbReference>
<dbReference type="SUPFAM" id="SSF53850">
    <property type="entry name" value="Periplasmic binding protein-like II"/>
    <property type="match status" value="1"/>
</dbReference>
<keyword evidence="2" id="KW-0285">Flavoprotein</keyword>
<evidence type="ECO:0000313" key="9">
    <source>
        <dbReference type="EMBL" id="CCC11860.1"/>
    </source>
</evidence>
<dbReference type="Pfam" id="PF00890">
    <property type="entry name" value="FAD_binding_2"/>
    <property type="match status" value="1"/>
</dbReference>
<evidence type="ECO:0000256" key="4">
    <source>
        <dbReference type="ARBA" id="ARBA00023002"/>
    </source>
</evidence>
<dbReference type="VEuPathDB" id="FungiDB:SMAC_05072"/>
<dbReference type="PRINTS" id="PR00420">
    <property type="entry name" value="RNGMNOXGNASE"/>
</dbReference>
<dbReference type="InterPro" id="IPR003953">
    <property type="entry name" value="FAD-dep_OxRdtase_2_FAD-bd"/>
</dbReference>
<feature type="domain" description="FAD-binding" evidence="7">
    <location>
        <begin position="160"/>
        <end position="371"/>
    </location>
</feature>
<dbReference type="InterPro" id="IPR054364">
    <property type="entry name" value="Ca3427-like_PBP2"/>
</dbReference>
<reference evidence="9 10" key="1">
    <citation type="journal article" date="2010" name="PLoS Genet.">
        <title>De novo assembly of a 40 Mb eukaryotic genome from short sequence reads: Sordaria macrospora, a model organism for fungal morphogenesis.</title>
        <authorList>
            <person name="Nowrousian M."/>
            <person name="Stajich J."/>
            <person name="Chu M."/>
            <person name="Engh I."/>
            <person name="Espagne E."/>
            <person name="Halliday K."/>
            <person name="Kamerewerd J."/>
            <person name="Kempken F."/>
            <person name="Knab B."/>
            <person name="Kuo H.C."/>
            <person name="Osiewacz H.D."/>
            <person name="Poeggeler S."/>
            <person name="Read N."/>
            <person name="Seiler S."/>
            <person name="Smith K."/>
            <person name="Zickler D."/>
            <person name="Kueck U."/>
            <person name="Freitag M."/>
        </authorList>
    </citation>
    <scope>NUCLEOTIDE SEQUENCE [LARGE SCALE GENOMIC DNA]</scope>
    <source>
        <strain evidence="10">ATCC MYA-333 / DSM 997 / K(L3346) / K-hell</strain>
        <tissue evidence="9">Mycelium</tissue>
    </source>
</reference>
<dbReference type="InterPro" id="IPR050493">
    <property type="entry name" value="FAD-dep_Monooxygenase_BioMet"/>
</dbReference>
<dbReference type="OrthoDB" id="9993796at2759"/>
<dbReference type="SUPFAM" id="SSF54373">
    <property type="entry name" value="FAD-linked reductases, C-terminal domain"/>
    <property type="match status" value="1"/>
</dbReference>
<feature type="domain" description="Ca3427-like PBP 2" evidence="8">
    <location>
        <begin position="625"/>
        <end position="732"/>
    </location>
</feature>
<evidence type="ECO:0000259" key="6">
    <source>
        <dbReference type="Pfam" id="PF00890"/>
    </source>
</evidence>
<dbReference type="Pfam" id="PF01494">
    <property type="entry name" value="FAD_binding_3"/>
    <property type="match status" value="1"/>
</dbReference>
<evidence type="ECO:0000256" key="2">
    <source>
        <dbReference type="ARBA" id="ARBA00022630"/>
    </source>
</evidence>
<dbReference type="InterPro" id="IPR002938">
    <property type="entry name" value="FAD-bd"/>
</dbReference>
<dbReference type="AlphaFoldDB" id="F7W2K9"/>
<evidence type="ECO:0000259" key="7">
    <source>
        <dbReference type="Pfam" id="PF01494"/>
    </source>
</evidence>
<comment type="similarity">
    <text evidence="1">Belongs to the paxM FAD-dependent monooxygenase family.</text>
</comment>
<dbReference type="Pfam" id="PF22384">
    <property type="entry name" value="PBP2_Ca3427_like"/>
    <property type="match status" value="1"/>
</dbReference>
<dbReference type="PANTHER" id="PTHR13789:SF215">
    <property type="entry name" value="FAD-BINDING DOMAIN-CONTAINING PROTEIN-RELATED"/>
    <property type="match status" value="1"/>
</dbReference>
<dbReference type="HOGENOM" id="CLU_337442_0_0_1"/>
<keyword evidence="10" id="KW-1185">Reference proteome</keyword>
<evidence type="ECO:0000313" key="10">
    <source>
        <dbReference type="Proteomes" id="UP000001881"/>
    </source>
</evidence>
<dbReference type="GO" id="GO:0004497">
    <property type="term" value="F:monooxygenase activity"/>
    <property type="evidence" value="ECO:0007669"/>
    <property type="project" value="UniProtKB-KW"/>
</dbReference>
<name>F7W2K9_SORMK</name>
<sequence>MPALTQDQSLDVIIVGAGIAGLAAGISLRRAGHSVRIFERSELNNEVGAAIHVPPNANRSLVAWGLDPVENRFVPSKGIAIGSGATLQQFDFTPFGDFVPKVFGGPLYFAHRVDLHESLKKLAMGPEGPGKPVELNLGVQVVAYNPEEPSITLSSGIVKKADLVIAADGVHSIAVEAILGYAHKPEPQALYNGCYRFLIPAADLDADEETAWWNKNGEKEGLMRIFTASKFGNRFISYPCRGGEVWNCVGMFHDEELIGATKEDWQTPVDKSHVLKTFADFHPSLQAVLNKASDVKRWPLLYRGPIPTWTKGKMIIIGDAAHPMLPHQGQGGAQGIEDGIALGISLSGAKAEDIKERLALFEKGRRHRASAIQVMSNAGPDQAERVTREVAEYVSVPLDSQAKFAEYNWGHDIVDTMIQLLRGSVDAKFELPEGFFKGNPFSPQNAPKIRLVLYKVGIIFDYINTSPQPPLMRPALRHFQQYIYKSTEGFSLRLSPSPAAPSTCKSTASLKPIFRVNHQARRILTTTIIMSSAQTPLKIGFVPEHFSTPLHFAQKHYGLSAELVPFPSGTGHMITSLRSGEIDVAVGLTEGWVAGLGKDASIDPSFGTDGGYRLVGTYVETPLCWAISTGANRPEIQSVDSLKGGKIGVSRIGSGSYVMGYVLADQRDWLIPTTAVGMGIETASPFSDFVVLNTFKNLRDAVNDGRADFFMWEHFTSKKYYDSGEIRRVGEIYTPWSSWKIVASTKLFDDQKKLDERVEEAMDKINEGIKHFEEHQDEAVKYISTELDYSEEDAREWLKTVKFPKKVQGVDKEVIDKTVNILRKASVLMEGRGMKPEEMIAKTR</sequence>
<dbReference type="Proteomes" id="UP000001881">
    <property type="component" value="Unassembled WGS sequence"/>
</dbReference>
<dbReference type="GO" id="GO:0071949">
    <property type="term" value="F:FAD binding"/>
    <property type="evidence" value="ECO:0007669"/>
    <property type="project" value="InterPro"/>
</dbReference>
<dbReference type="InParanoid" id="F7W2K9"/>